<dbReference type="AlphaFoldDB" id="A0A2S1QTQ2"/>
<evidence type="ECO:0000259" key="2">
    <source>
        <dbReference type="Pfam" id="PF13648"/>
    </source>
</evidence>
<sequence>MKFKNLMLALAVTLMLASCGEKKEGDAAKEGTEAAAKTEEAKTEETPAADAKTMITKTWIIEEMDPTAMIAKEPKEKQEEMKKKMAETMAKVKGNMIYEFKADGRFAMTIKDTKDITTEGTWSISDDGKTLTMAADTEKDKKEEVNVLTLTDDKLDIQMKSEPDMIMKFVAKK</sequence>
<evidence type="ECO:0000313" key="4">
    <source>
        <dbReference type="Proteomes" id="UP000244929"/>
    </source>
</evidence>
<name>A0A2S1QTQ2_9FLAO</name>
<accession>A0A2S1QTQ2</accession>
<dbReference type="Gene3D" id="2.40.128.540">
    <property type="entry name" value="Domain of unknown function DUF4822"/>
    <property type="match status" value="1"/>
</dbReference>
<dbReference type="KEGG" id="falb:HYN59_00155"/>
<dbReference type="PROSITE" id="PS51257">
    <property type="entry name" value="PROKAR_LIPOPROTEIN"/>
    <property type="match status" value="1"/>
</dbReference>
<reference evidence="3 4" key="1">
    <citation type="submission" date="2018-04" db="EMBL/GenBank/DDBJ databases">
        <title>Genome sequencing of Flavobacterium sp. HYN0059.</title>
        <authorList>
            <person name="Yi H."/>
            <person name="Baek C."/>
        </authorList>
    </citation>
    <scope>NUCLEOTIDE SEQUENCE [LARGE SCALE GENOMIC DNA]</scope>
    <source>
        <strain evidence="3 4">HYN0059</strain>
    </source>
</reference>
<gene>
    <name evidence="3" type="ORF">HYN59_00155</name>
</gene>
<feature type="region of interest" description="Disordered" evidence="1">
    <location>
        <begin position="24"/>
        <end position="49"/>
    </location>
</feature>
<dbReference type="RefSeq" id="WP_108776337.1">
    <property type="nucleotide sequence ID" value="NZ_CP029186.1"/>
</dbReference>
<feature type="compositionally biased region" description="Basic and acidic residues" evidence="1">
    <location>
        <begin position="24"/>
        <end position="45"/>
    </location>
</feature>
<feature type="domain" description="Lipocalin-like" evidence="2">
    <location>
        <begin position="55"/>
        <end position="156"/>
    </location>
</feature>
<organism evidence="3 4">
    <name type="scientific">Flavobacterium album</name>
    <dbReference type="NCBI Taxonomy" id="2175091"/>
    <lineage>
        <taxon>Bacteria</taxon>
        <taxon>Pseudomonadati</taxon>
        <taxon>Bacteroidota</taxon>
        <taxon>Flavobacteriia</taxon>
        <taxon>Flavobacteriales</taxon>
        <taxon>Flavobacteriaceae</taxon>
        <taxon>Flavobacterium</taxon>
    </lineage>
</organism>
<dbReference type="Proteomes" id="UP000244929">
    <property type="component" value="Chromosome"/>
</dbReference>
<proteinExistence type="predicted"/>
<protein>
    <recommendedName>
        <fullName evidence="2">Lipocalin-like domain-containing protein</fullName>
    </recommendedName>
</protein>
<evidence type="ECO:0000256" key="1">
    <source>
        <dbReference type="SAM" id="MobiDB-lite"/>
    </source>
</evidence>
<dbReference type="OrthoDB" id="6455006at2"/>
<dbReference type="EMBL" id="CP029186">
    <property type="protein sequence ID" value="AWH83621.1"/>
    <property type="molecule type" value="Genomic_DNA"/>
</dbReference>
<dbReference type="Pfam" id="PF13648">
    <property type="entry name" value="Lipocalin_4"/>
    <property type="match status" value="1"/>
</dbReference>
<keyword evidence="4" id="KW-1185">Reference proteome</keyword>
<evidence type="ECO:0000313" key="3">
    <source>
        <dbReference type="EMBL" id="AWH83621.1"/>
    </source>
</evidence>
<dbReference type="InterPro" id="IPR024311">
    <property type="entry name" value="Lipocalin-like"/>
</dbReference>